<name>A0A3L6D8U9_MAIZE</name>
<accession>A0A3L6D8U9</accession>
<comment type="caution">
    <text evidence="2">The sequence shown here is derived from an EMBL/GenBank/DDBJ whole genome shotgun (WGS) entry which is preliminary data.</text>
</comment>
<gene>
    <name evidence="2" type="ORF">Zm00014a_015403</name>
</gene>
<evidence type="ECO:0000256" key="1">
    <source>
        <dbReference type="SAM" id="MobiDB-lite"/>
    </source>
</evidence>
<dbReference type="EMBL" id="NCVQ01000010">
    <property type="protein sequence ID" value="PWZ05020.1"/>
    <property type="molecule type" value="Genomic_DNA"/>
</dbReference>
<dbReference type="Proteomes" id="UP000251960">
    <property type="component" value="Chromosome 9"/>
</dbReference>
<evidence type="ECO:0000313" key="2">
    <source>
        <dbReference type="EMBL" id="PWZ05020.1"/>
    </source>
</evidence>
<protein>
    <submittedName>
        <fullName evidence="2">Uncharacterized protein</fullName>
    </submittedName>
</protein>
<sequence length="135" mass="13714">MAQYGRAARRLVCSAGQRPSAGVRPRPGAGRVDGPHPACGSLWRGPAQSGLGQHERAAASTAQTRDTASVRDPAMARAAAAARACVQHGSGADTVPRWALPATTRSGARPQHGRDRRGASPVCGSFSAGSGHVTA</sequence>
<proteinExistence type="predicted"/>
<feature type="region of interest" description="Disordered" evidence="1">
    <location>
        <begin position="102"/>
        <end position="135"/>
    </location>
</feature>
<evidence type="ECO:0000313" key="3">
    <source>
        <dbReference type="Proteomes" id="UP000251960"/>
    </source>
</evidence>
<feature type="region of interest" description="Disordered" evidence="1">
    <location>
        <begin position="15"/>
        <end position="75"/>
    </location>
</feature>
<dbReference type="AlphaFoldDB" id="A0A3L6D8U9"/>
<reference evidence="2 3" key="1">
    <citation type="journal article" date="2018" name="Nat. Genet.">
        <title>Extensive intraspecific gene order and gene structural variations between Mo17 and other maize genomes.</title>
        <authorList>
            <person name="Sun S."/>
            <person name="Zhou Y."/>
            <person name="Chen J."/>
            <person name="Shi J."/>
            <person name="Zhao H."/>
            <person name="Zhao H."/>
            <person name="Song W."/>
            <person name="Zhang M."/>
            <person name="Cui Y."/>
            <person name="Dong X."/>
            <person name="Liu H."/>
            <person name="Ma X."/>
            <person name="Jiao Y."/>
            <person name="Wang B."/>
            <person name="Wei X."/>
            <person name="Stein J.C."/>
            <person name="Glaubitz J.C."/>
            <person name="Lu F."/>
            <person name="Yu G."/>
            <person name="Liang C."/>
            <person name="Fengler K."/>
            <person name="Li B."/>
            <person name="Rafalski A."/>
            <person name="Schnable P.S."/>
            <person name="Ware D.H."/>
            <person name="Buckler E.S."/>
            <person name="Lai J."/>
        </authorList>
    </citation>
    <scope>NUCLEOTIDE SEQUENCE [LARGE SCALE GENOMIC DNA]</scope>
    <source>
        <strain evidence="3">cv. Missouri 17</strain>
        <tissue evidence="2">Seedling</tissue>
    </source>
</reference>
<organism evidence="2 3">
    <name type="scientific">Zea mays</name>
    <name type="common">Maize</name>
    <dbReference type="NCBI Taxonomy" id="4577"/>
    <lineage>
        <taxon>Eukaryota</taxon>
        <taxon>Viridiplantae</taxon>
        <taxon>Streptophyta</taxon>
        <taxon>Embryophyta</taxon>
        <taxon>Tracheophyta</taxon>
        <taxon>Spermatophyta</taxon>
        <taxon>Magnoliopsida</taxon>
        <taxon>Liliopsida</taxon>
        <taxon>Poales</taxon>
        <taxon>Poaceae</taxon>
        <taxon>PACMAD clade</taxon>
        <taxon>Panicoideae</taxon>
        <taxon>Andropogonodae</taxon>
        <taxon>Andropogoneae</taxon>
        <taxon>Tripsacinae</taxon>
        <taxon>Zea</taxon>
    </lineage>
</organism>